<dbReference type="SMART" id="SM00220">
    <property type="entry name" value="S_TKc"/>
    <property type="match status" value="1"/>
</dbReference>
<name>A0ABR2J140_9EUKA</name>
<comment type="caution">
    <text evidence="5">The sequence shown here is derived from an EMBL/GenBank/DDBJ whole genome shotgun (WGS) entry which is preliminary data.</text>
</comment>
<keyword evidence="1" id="KW-0547">Nucleotide-binding</keyword>
<evidence type="ECO:0000256" key="3">
    <source>
        <dbReference type="SAM" id="MobiDB-lite"/>
    </source>
</evidence>
<reference evidence="5 6" key="1">
    <citation type="submission" date="2024-04" db="EMBL/GenBank/DDBJ databases">
        <title>Tritrichomonas musculus Genome.</title>
        <authorList>
            <person name="Alves-Ferreira E."/>
            <person name="Grigg M."/>
            <person name="Lorenzi H."/>
            <person name="Galac M."/>
        </authorList>
    </citation>
    <scope>NUCLEOTIDE SEQUENCE [LARGE SCALE GENOMIC DNA]</scope>
    <source>
        <strain evidence="5 6">EAF2021</strain>
    </source>
</reference>
<feature type="compositionally biased region" description="Polar residues" evidence="3">
    <location>
        <begin position="24"/>
        <end position="47"/>
    </location>
</feature>
<dbReference type="InterPro" id="IPR011009">
    <property type="entry name" value="Kinase-like_dom_sf"/>
</dbReference>
<keyword evidence="6" id="KW-1185">Reference proteome</keyword>
<protein>
    <recommendedName>
        <fullName evidence="4">Protein kinase domain-containing protein</fullName>
    </recommendedName>
</protein>
<dbReference type="PROSITE" id="PS50011">
    <property type="entry name" value="PROTEIN_KINASE_DOM"/>
    <property type="match status" value="1"/>
</dbReference>
<feature type="region of interest" description="Disordered" evidence="3">
    <location>
        <begin position="1"/>
        <end position="47"/>
    </location>
</feature>
<organism evidence="5 6">
    <name type="scientific">Tritrichomonas musculus</name>
    <dbReference type="NCBI Taxonomy" id="1915356"/>
    <lineage>
        <taxon>Eukaryota</taxon>
        <taxon>Metamonada</taxon>
        <taxon>Parabasalia</taxon>
        <taxon>Tritrichomonadida</taxon>
        <taxon>Tritrichomonadidae</taxon>
        <taxon>Tritrichomonas</taxon>
    </lineage>
</organism>
<evidence type="ECO:0000256" key="1">
    <source>
        <dbReference type="ARBA" id="ARBA00022741"/>
    </source>
</evidence>
<evidence type="ECO:0000256" key="2">
    <source>
        <dbReference type="ARBA" id="ARBA00022840"/>
    </source>
</evidence>
<evidence type="ECO:0000313" key="6">
    <source>
        <dbReference type="Proteomes" id="UP001470230"/>
    </source>
</evidence>
<dbReference type="EMBL" id="JAPFFF010000013">
    <property type="protein sequence ID" value="KAK8871623.1"/>
    <property type="molecule type" value="Genomic_DNA"/>
</dbReference>
<keyword evidence="2" id="KW-0067">ATP-binding</keyword>
<gene>
    <name evidence="5" type="ORF">M9Y10_007358</name>
</gene>
<proteinExistence type="predicted"/>
<dbReference type="PANTHER" id="PTHR44329:SF298">
    <property type="entry name" value="MIXED LINEAGE KINASE DOMAIN-LIKE PROTEIN"/>
    <property type="match status" value="1"/>
</dbReference>
<feature type="domain" description="Protein kinase" evidence="4">
    <location>
        <begin position="174"/>
        <end position="456"/>
    </location>
</feature>
<feature type="region of interest" description="Disordered" evidence="3">
    <location>
        <begin position="328"/>
        <end position="351"/>
    </location>
</feature>
<accession>A0ABR2J140</accession>
<dbReference type="InterPro" id="IPR001245">
    <property type="entry name" value="Ser-Thr/Tyr_kinase_cat_dom"/>
</dbReference>
<dbReference type="Pfam" id="PF07714">
    <property type="entry name" value="PK_Tyr_Ser-Thr"/>
    <property type="match status" value="1"/>
</dbReference>
<sequence length="974" mass="115168">MINQIHQPDLRPITQNGELGPKETGNSAISTEPQNENQDQSNQLNNDKNFHSKLSALKPDDIFFSLFNFSQNPQKFNSSEIIENIKIIYQNYEPYIGCLPIEQFYDKISSIYQLNSQNGDLSIEDQIKQKIDKIQTEGPSFYLNYLGQEVVRSILDHESLISKYFEKNIINDYIFDSEFKYKGEYLEVQSNFETMDTIFSSKLHLDKNLNIFLEKKYKNDCRGELKSKELRIFESNYSKFIVHEADYDKQNNVMVPYYPLGSLGNIFFEKTVNLTLVDKIVIILEIARALRDLHLNDEFHGNLSSQSVYLDSNKDAYLFIFDYDEESEKDGTRTSGPFYYRPPERYSSDEQNQLNRDNVDFELYDVYSFGVLMHEIATDTSPGLRMENKPRKERNDIINGKYFEFLMKGKNNEIFGNDSILNELKNVIEKCIENDPKNRYKSMNELINSIENLSFYKNNKDEIEYRLEHANDPTKYRCKISDVVKSYYLGQSYAKRVISLILTKYDSEFKEEDFQLDNGLIDSIFRTLEIKYDIEDLSYFFKDIFDYIIQNYERRIENSSLVQNSDDFLYSLSLEANSDKNSLSPLSSLHDFNENHGTISFEQSLNWAYFIAKELSVIHSNNLYHGQLSTETIGIYFNKKTKSFVPAVIPYYSYYKLKKSNGIYNNYVYSSKNCEKMQKKDIKQYLNIIQSFEGLSETILKKIEDANSMNAVIYYLYNYIIKFEDFKRDFIQNQKSYQYEFFHITYQDLIEIFKILKDQEISENVLNKILILQNEIQRFLSNTLSNLNATLKENIIGPRLTITETPTIDLLKERFGDIKSNCMSLYRIISSQIQVNKYESDIIIEKGEKLTIRKIKQERPNIQRNYEAPHFNFRTIPKEKDTLKRNWYFKWVIRRLDISELYFRTFEFFLKRYLLNLNPRLCFKIIIRIINKTYSKYQDVAIKTEDIIYVANCLGYNNIVIEDGNVAIIVPRLI</sequence>
<dbReference type="InterPro" id="IPR051681">
    <property type="entry name" value="Ser/Thr_Kinases-Pseudokinases"/>
</dbReference>
<dbReference type="Proteomes" id="UP001470230">
    <property type="component" value="Unassembled WGS sequence"/>
</dbReference>
<evidence type="ECO:0000259" key="4">
    <source>
        <dbReference type="PROSITE" id="PS50011"/>
    </source>
</evidence>
<dbReference type="SUPFAM" id="SSF56112">
    <property type="entry name" value="Protein kinase-like (PK-like)"/>
    <property type="match status" value="2"/>
</dbReference>
<dbReference type="Gene3D" id="1.10.510.10">
    <property type="entry name" value="Transferase(Phosphotransferase) domain 1"/>
    <property type="match status" value="1"/>
</dbReference>
<dbReference type="PANTHER" id="PTHR44329">
    <property type="entry name" value="SERINE/THREONINE-PROTEIN KINASE TNNI3K-RELATED"/>
    <property type="match status" value="1"/>
</dbReference>
<dbReference type="InterPro" id="IPR000719">
    <property type="entry name" value="Prot_kinase_dom"/>
</dbReference>
<evidence type="ECO:0000313" key="5">
    <source>
        <dbReference type="EMBL" id="KAK8871623.1"/>
    </source>
</evidence>